<dbReference type="InterPro" id="IPR005303">
    <property type="entry name" value="MOCOS_middle"/>
</dbReference>
<evidence type="ECO:0000259" key="1">
    <source>
        <dbReference type="PROSITE" id="PS51340"/>
    </source>
</evidence>
<dbReference type="PANTHER" id="PTHR14237">
    <property type="entry name" value="MOLYBDOPTERIN COFACTOR SULFURASE MOSC"/>
    <property type="match status" value="1"/>
</dbReference>
<dbReference type="PANTHER" id="PTHR14237:SF61">
    <property type="entry name" value="MOSC DOMAIN-CONTAINING PROTEIN"/>
    <property type="match status" value="1"/>
</dbReference>
<gene>
    <name evidence="2" type="ORF">BDA96_02G312600</name>
</gene>
<dbReference type="EMBL" id="CM027681">
    <property type="protein sequence ID" value="KAG0544856.1"/>
    <property type="molecule type" value="Genomic_DNA"/>
</dbReference>
<name>A0A921UX21_SORBI</name>
<organism evidence="2 3">
    <name type="scientific">Sorghum bicolor</name>
    <name type="common">Sorghum</name>
    <name type="synonym">Sorghum vulgare</name>
    <dbReference type="NCBI Taxonomy" id="4558"/>
    <lineage>
        <taxon>Eukaryota</taxon>
        <taxon>Viridiplantae</taxon>
        <taxon>Streptophyta</taxon>
        <taxon>Embryophyta</taxon>
        <taxon>Tracheophyta</taxon>
        <taxon>Spermatophyta</taxon>
        <taxon>Magnoliopsida</taxon>
        <taxon>Liliopsida</taxon>
        <taxon>Poales</taxon>
        <taxon>Poaceae</taxon>
        <taxon>PACMAD clade</taxon>
        <taxon>Panicoideae</taxon>
        <taxon>Andropogonodae</taxon>
        <taxon>Andropogoneae</taxon>
        <taxon>Sorghinae</taxon>
        <taxon>Sorghum</taxon>
    </lineage>
</organism>
<comment type="caution">
    <text evidence="2">The sequence shown here is derived from an EMBL/GenBank/DDBJ whole genome shotgun (WGS) entry which is preliminary data.</text>
</comment>
<sequence length="344" mass="37655">MERAASFLSSLLGVAGGDSGAPAATVKSVLVYPIKSCRGISVAQAPITATGMVGSGGIASGCSSTPKGERTRRGWSPSLLWLRSRCRRRPLPRTGSPRRTTTWRTVLKLEFIFNPLHCAVIRAPGMEPLKIPLCVECATINDVSVWEWAGSAYDEGAEAAEWFSTFLGCPTRLVRFNEDSETRLTDPNYARGYKTMFSDGFPYLIVSQGSLDALNEILKEPIPINRFRPNILVEGCHPYAEDMWKSVKINKLTFQGVKLCGRCKVPTINQDTGIPSPAEPTETLQTYRSGEVLLPSHKNKRQVYFGQNAVCSESLSLNSKGRIVKVGDPLYVTQSFSSSDEVPA</sequence>
<reference evidence="2" key="1">
    <citation type="journal article" date="2019" name="BMC Genomics">
        <title>A new reference genome for Sorghum bicolor reveals high levels of sequence similarity between sweet and grain genotypes: implications for the genetics of sugar metabolism.</title>
        <authorList>
            <person name="Cooper E.A."/>
            <person name="Brenton Z.W."/>
            <person name="Flinn B.S."/>
            <person name="Jenkins J."/>
            <person name="Shu S."/>
            <person name="Flowers D."/>
            <person name="Luo F."/>
            <person name="Wang Y."/>
            <person name="Xia P."/>
            <person name="Barry K."/>
            <person name="Daum C."/>
            <person name="Lipzen A."/>
            <person name="Yoshinaga Y."/>
            <person name="Schmutz J."/>
            <person name="Saski C."/>
            <person name="Vermerris W."/>
            <person name="Kresovich S."/>
        </authorList>
    </citation>
    <scope>NUCLEOTIDE SEQUENCE</scope>
</reference>
<protein>
    <recommendedName>
        <fullName evidence="1">MOSC domain-containing protein</fullName>
    </recommendedName>
</protein>
<dbReference type="InterPro" id="IPR011037">
    <property type="entry name" value="Pyrv_Knase-like_insert_dom_sf"/>
</dbReference>
<dbReference type="PROSITE" id="PS51340">
    <property type="entry name" value="MOSC"/>
    <property type="match status" value="1"/>
</dbReference>
<accession>A0A921UX21</accession>
<evidence type="ECO:0000313" key="2">
    <source>
        <dbReference type="EMBL" id="KAG0544856.1"/>
    </source>
</evidence>
<dbReference type="GO" id="GO:0030170">
    <property type="term" value="F:pyridoxal phosphate binding"/>
    <property type="evidence" value="ECO:0007669"/>
    <property type="project" value="InterPro"/>
</dbReference>
<dbReference type="AlphaFoldDB" id="A0A921UX21"/>
<dbReference type="SUPFAM" id="SSF141673">
    <property type="entry name" value="MOSC N-terminal domain-like"/>
    <property type="match status" value="1"/>
</dbReference>
<dbReference type="Proteomes" id="UP000807115">
    <property type="component" value="Chromosome 2"/>
</dbReference>
<feature type="domain" description="MOSC" evidence="1">
    <location>
        <begin position="171"/>
        <end position="333"/>
    </location>
</feature>
<dbReference type="GO" id="GO:0003824">
    <property type="term" value="F:catalytic activity"/>
    <property type="evidence" value="ECO:0007669"/>
    <property type="project" value="InterPro"/>
</dbReference>
<evidence type="ECO:0000313" key="3">
    <source>
        <dbReference type="Proteomes" id="UP000807115"/>
    </source>
</evidence>
<dbReference type="Pfam" id="PF03473">
    <property type="entry name" value="MOSC"/>
    <property type="match status" value="1"/>
</dbReference>
<dbReference type="SUPFAM" id="SSF50800">
    <property type="entry name" value="PK beta-barrel domain-like"/>
    <property type="match status" value="1"/>
</dbReference>
<dbReference type="GO" id="GO:0030151">
    <property type="term" value="F:molybdenum ion binding"/>
    <property type="evidence" value="ECO:0007669"/>
    <property type="project" value="InterPro"/>
</dbReference>
<reference evidence="2" key="2">
    <citation type="submission" date="2020-10" db="EMBL/GenBank/DDBJ databases">
        <authorList>
            <person name="Cooper E.A."/>
            <person name="Brenton Z.W."/>
            <person name="Flinn B.S."/>
            <person name="Jenkins J."/>
            <person name="Shu S."/>
            <person name="Flowers D."/>
            <person name="Luo F."/>
            <person name="Wang Y."/>
            <person name="Xia P."/>
            <person name="Barry K."/>
            <person name="Daum C."/>
            <person name="Lipzen A."/>
            <person name="Yoshinaga Y."/>
            <person name="Schmutz J."/>
            <person name="Saski C."/>
            <person name="Vermerris W."/>
            <person name="Kresovich S."/>
        </authorList>
    </citation>
    <scope>NUCLEOTIDE SEQUENCE</scope>
</reference>
<dbReference type="Pfam" id="PF03476">
    <property type="entry name" value="MOSC_N"/>
    <property type="match status" value="2"/>
</dbReference>
<dbReference type="GO" id="GO:0032787">
    <property type="term" value="P:monocarboxylic acid metabolic process"/>
    <property type="evidence" value="ECO:0007669"/>
    <property type="project" value="UniProtKB-ARBA"/>
</dbReference>
<proteinExistence type="predicted"/>
<dbReference type="InterPro" id="IPR005302">
    <property type="entry name" value="MoCF_Sase_C"/>
</dbReference>